<dbReference type="AlphaFoldDB" id="A0A8S1UZG4"/>
<dbReference type="InterPro" id="IPR001680">
    <property type="entry name" value="WD40_rpt"/>
</dbReference>
<dbReference type="PROSITE" id="PS50082">
    <property type="entry name" value="WD_REPEATS_2"/>
    <property type="match status" value="2"/>
</dbReference>
<proteinExistence type="predicted"/>
<organism evidence="3 4">
    <name type="scientific">Paramecium pentaurelia</name>
    <dbReference type="NCBI Taxonomy" id="43138"/>
    <lineage>
        <taxon>Eukaryota</taxon>
        <taxon>Sar</taxon>
        <taxon>Alveolata</taxon>
        <taxon>Ciliophora</taxon>
        <taxon>Intramacronucleata</taxon>
        <taxon>Oligohymenophorea</taxon>
        <taxon>Peniculida</taxon>
        <taxon>Parameciidae</taxon>
        <taxon>Paramecium</taxon>
    </lineage>
</organism>
<dbReference type="GO" id="GO:0097361">
    <property type="term" value="C:cytosolic [4Fe-4S] assembly targeting complex"/>
    <property type="evidence" value="ECO:0007669"/>
    <property type="project" value="TreeGrafter"/>
</dbReference>
<dbReference type="PANTHER" id="PTHR19920">
    <property type="entry name" value="WD40 PROTEIN CIAO1"/>
    <property type="match status" value="1"/>
</dbReference>
<feature type="repeat" description="WD" evidence="1">
    <location>
        <begin position="525"/>
        <end position="557"/>
    </location>
</feature>
<name>A0A8S1UZG4_9CILI</name>
<dbReference type="PROSITE" id="PS50294">
    <property type="entry name" value="WD_REPEATS_REGION"/>
    <property type="match status" value="2"/>
</dbReference>
<evidence type="ECO:0000256" key="1">
    <source>
        <dbReference type="PROSITE-ProRule" id="PRU00221"/>
    </source>
</evidence>
<evidence type="ECO:0000256" key="2">
    <source>
        <dbReference type="SAM" id="Coils"/>
    </source>
</evidence>
<dbReference type="Proteomes" id="UP000689195">
    <property type="component" value="Unassembled WGS sequence"/>
</dbReference>
<evidence type="ECO:0000313" key="4">
    <source>
        <dbReference type="Proteomes" id="UP000689195"/>
    </source>
</evidence>
<keyword evidence="2" id="KW-0175">Coiled coil</keyword>
<dbReference type="SMART" id="SM00320">
    <property type="entry name" value="WD40"/>
    <property type="match status" value="4"/>
</dbReference>
<reference evidence="3" key="1">
    <citation type="submission" date="2021-01" db="EMBL/GenBank/DDBJ databases">
        <authorList>
            <consortium name="Genoscope - CEA"/>
            <person name="William W."/>
        </authorList>
    </citation>
    <scope>NUCLEOTIDE SEQUENCE</scope>
</reference>
<evidence type="ECO:0000313" key="3">
    <source>
        <dbReference type="EMBL" id="CAD8169657.1"/>
    </source>
</evidence>
<dbReference type="PANTHER" id="PTHR19920:SF0">
    <property type="entry name" value="CYTOSOLIC IRON-SULFUR PROTEIN ASSEMBLY PROTEIN CIAO1-RELATED"/>
    <property type="match status" value="1"/>
</dbReference>
<sequence length="742" mass="87966">MNKNYKQQSCLVHKGLEFIALNQNKQEFDNKQLCIKCLAETSKKKVILITESLEQIREITSNLKQERNNQKERYVQIIKELMDKVQNLKDSYIQQFEKISYTLEKWVQMISNQEEEFNEKIDTNQLIDIDEFFKFAQELGSQKLSYNEEFKLDLKNKLEALIQNNLIINCIQSLQNLESIKNEFQVNDDDNDLQIECEYHQKEKIILFDLNEVRSLKKRIACVQCVDEFPSTQYKSIKFVQAKWKQVQTEKQENMNNNSKILLQKVDNIIDCFDQIKQNYIKIIEDLKRKIKENFNEYINEVRDNNYKLQQNWSHLSKEQICEIAENLSKPNKSKLTQDPLIKQFQQQNKFINKSVKDTLLYLQECEIILLKKINFSQNPFRIDELEKLKSTQLCQDDIDNESYQNIIETNNPSLVINLTYNYSQNNLPYELQSDKSIKYQNWCHAITFNKDCSILLAGCNEQINVYVFEDYIRKQQQVLYGHSGCVTALQFMNINNSFISASADSSILIWQYNLNNFWFCQQQLKGHTYQINCLLVNQDENTLFSSGDDKQIIIWKNDQQWEVSQSIQDHTFSVYGLSLNDSQNKLISCGFDHFILIFEYSQYNKYWSQVQKILTNTGGYRLGFINDNQFTFQPINQDVMEVYLIDIQSQLYTKTQGIKIKKGFDQNCFFPQQYIKQKQLIINKSGQCINIIRVLDSGQLILEQCIEFQTNYIFGTLCDNGDYLVTWDYVTKELQVRKYQE</sequence>
<comment type="caution">
    <text evidence="3">The sequence shown here is derived from an EMBL/GenBank/DDBJ whole genome shotgun (WGS) entry which is preliminary data.</text>
</comment>
<protein>
    <recommendedName>
        <fullName evidence="5">WD40-repeat-containing domain</fullName>
    </recommendedName>
</protein>
<keyword evidence="4" id="KW-1185">Reference proteome</keyword>
<dbReference type="Pfam" id="PF00400">
    <property type="entry name" value="WD40"/>
    <property type="match status" value="3"/>
</dbReference>
<dbReference type="EMBL" id="CAJJDO010000051">
    <property type="protein sequence ID" value="CAD8169657.1"/>
    <property type="molecule type" value="Genomic_DNA"/>
</dbReference>
<dbReference type="GO" id="GO:0016226">
    <property type="term" value="P:iron-sulfur cluster assembly"/>
    <property type="evidence" value="ECO:0007669"/>
    <property type="project" value="TreeGrafter"/>
</dbReference>
<keyword evidence="1" id="KW-0853">WD repeat</keyword>
<feature type="repeat" description="WD" evidence="1">
    <location>
        <begin position="480"/>
        <end position="512"/>
    </location>
</feature>
<evidence type="ECO:0008006" key="5">
    <source>
        <dbReference type="Google" id="ProtNLM"/>
    </source>
</evidence>
<gene>
    <name evidence="3" type="ORF">PPENT_87.1.T0510181</name>
</gene>
<accession>A0A8S1UZG4</accession>
<dbReference type="OrthoDB" id="5573735at2759"/>
<feature type="coiled-coil region" evidence="2">
    <location>
        <begin position="49"/>
        <end position="91"/>
    </location>
</feature>